<accession>A0A7M3W2X2</accession>
<dbReference type="InterPro" id="IPR035328">
    <property type="entry name" value="DUF3048_C"/>
</dbReference>
<evidence type="ECO:0000256" key="1">
    <source>
        <dbReference type="SAM" id="MobiDB-lite"/>
    </source>
</evidence>
<gene>
    <name evidence="4" type="ORF">C12CBH8_00460</name>
</gene>
<evidence type="ECO:0000259" key="3">
    <source>
        <dbReference type="Pfam" id="PF17479"/>
    </source>
</evidence>
<dbReference type="InterPro" id="IPR021416">
    <property type="entry name" value="DUF3048_N"/>
</dbReference>
<protein>
    <recommendedName>
        <fullName evidence="6">DUF3048 domain-containing protein</fullName>
    </recommendedName>
</protein>
<proteinExistence type="predicted"/>
<dbReference type="Gene3D" id="3.50.90.10">
    <property type="entry name" value="YerB-like"/>
    <property type="match status" value="1"/>
</dbReference>
<sequence length="383" mass="40797">MRICGTVFYEEGKMILMKKTILCFLTAACVLVSCLCLSSCGKKDAESSSSASSGASTSAAAGSDGQSPQASLPAGTKAGTINPLTGRSDLPSEAVGQRPVGIMINNLEAATPQHNIASADVCYEMQAEGGITRILALYSDWRNLSMTGSIRSARPYFVELAQSHDCIYVHVGGSQDALDAIQSSKVDSINGVSDSVTIWRDPGRKKSMGSVHSCVTDGEKLIQCVQKREIRTQAKSDGTAFSFRAEGDSQAPQGQSCETLTVPFSSYVTSRFVYDSQKAVYAKYQFDKGQMDAATGKQVEVENVLVLRTAITPTGDSLGHVDIQLKGGEGIYASMGRCQDIQWSMESASDPIQLTDSSGQELSLNPGKTWICIVGQKDDVTAE</sequence>
<dbReference type="AlphaFoldDB" id="A0A7M3W2X2"/>
<feature type="domain" description="DUF3048" evidence="3">
    <location>
        <begin position="261"/>
        <end position="371"/>
    </location>
</feature>
<feature type="compositionally biased region" description="Low complexity" evidence="1">
    <location>
        <begin position="47"/>
        <end position="67"/>
    </location>
</feature>
<dbReference type="Pfam" id="PF17479">
    <property type="entry name" value="DUF3048_C"/>
    <property type="match status" value="1"/>
</dbReference>
<reference evidence="5" key="1">
    <citation type="submission" date="2020-07" db="EMBL/GenBank/DDBJ databases">
        <title>Complete genome sequencing of Clostridia bacterium strain 12CBH8.</title>
        <authorList>
            <person name="Sakamoto M."/>
            <person name="Murakami T."/>
            <person name="Mori H."/>
        </authorList>
    </citation>
    <scope>NUCLEOTIDE SEQUENCE [LARGE SCALE GENOMIC DNA]</scope>
    <source>
        <strain evidence="5">12CBH8</strain>
    </source>
</reference>
<dbReference type="InterPro" id="IPR023158">
    <property type="entry name" value="YerB-like_sf"/>
</dbReference>
<feature type="domain" description="DUF3048" evidence="2">
    <location>
        <begin position="84"/>
        <end position="229"/>
    </location>
</feature>
<dbReference type="SUPFAM" id="SSF159774">
    <property type="entry name" value="YerB-like"/>
    <property type="match status" value="1"/>
</dbReference>
<evidence type="ECO:0000313" key="4">
    <source>
        <dbReference type="EMBL" id="BCI59407.1"/>
    </source>
</evidence>
<dbReference type="EMBL" id="AP023321">
    <property type="protein sequence ID" value="BCI59407.1"/>
    <property type="molecule type" value="Genomic_DNA"/>
</dbReference>
<evidence type="ECO:0000259" key="2">
    <source>
        <dbReference type="Pfam" id="PF11258"/>
    </source>
</evidence>
<dbReference type="Pfam" id="PF11258">
    <property type="entry name" value="DUF3048"/>
    <property type="match status" value="1"/>
</dbReference>
<dbReference type="Proteomes" id="UP000593890">
    <property type="component" value="Chromosome"/>
</dbReference>
<dbReference type="KEGG" id="sman:C12CBH8_00460"/>
<keyword evidence="5" id="KW-1185">Reference proteome</keyword>
<evidence type="ECO:0000313" key="5">
    <source>
        <dbReference type="Proteomes" id="UP000593890"/>
    </source>
</evidence>
<evidence type="ECO:0008006" key="6">
    <source>
        <dbReference type="Google" id="ProtNLM"/>
    </source>
</evidence>
<name>A0A7M3W2X2_9FIRM</name>
<feature type="region of interest" description="Disordered" evidence="1">
    <location>
        <begin position="45"/>
        <end position="91"/>
    </location>
</feature>
<organism evidence="4 5">
    <name type="scientific">Solibaculum mannosilyticum</name>
    <dbReference type="NCBI Taxonomy" id="2780922"/>
    <lineage>
        <taxon>Bacteria</taxon>
        <taxon>Bacillati</taxon>
        <taxon>Bacillota</taxon>
        <taxon>Clostridia</taxon>
        <taxon>Eubacteriales</taxon>
        <taxon>Oscillospiraceae</taxon>
        <taxon>Solibaculum</taxon>
    </lineage>
</organism>
<dbReference type="PROSITE" id="PS51257">
    <property type="entry name" value="PROKAR_LIPOPROTEIN"/>
    <property type="match status" value="1"/>
</dbReference>